<gene>
    <name evidence="5" type="ORF">DWW89_05765</name>
    <name evidence="4" type="ORF">DXC13_06190</name>
    <name evidence="3" type="ORF">DXD95_10485</name>
    <name evidence="2" type="ORF">LD38_03700</name>
</gene>
<evidence type="ECO:0000313" key="4">
    <source>
        <dbReference type="EMBL" id="RGM50710.1"/>
    </source>
</evidence>
<dbReference type="EMBL" id="QSTI01000007">
    <property type="protein sequence ID" value="RGM50710.1"/>
    <property type="molecule type" value="Genomic_DNA"/>
</dbReference>
<dbReference type="Proteomes" id="UP000245905">
    <property type="component" value="Unassembled WGS sequence"/>
</dbReference>
<evidence type="ECO:0000313" key="7">
    <source>
        <dbReference type="Proteomes" id="UP000260642"/>
    </source>
</evidence>
<dbReference type="Proteomes" id="UP000260717">
    <property type="component" value="Unassembled WGS sequence"/>
</dbReference>
<sequence length="163" mass="18567">MIKGIFYFLLVSIGAGLVQMKIPLFGRHSKRWEEQNYAQRFGGIFFPTFIALVVIFLFNEYKTAQLPTLNEEMLMNGAEYCLVTDLNEIGDADYAYEIKSGSSQEEICGIISSICIDLKREDDFVNVRYENGEYIIINNGITIGRAVINDKATTDLLKIYFCN</sequence>
<accession>A0A2U2EIX4</accession>
<evidence type="ECO:0000313" key="9">
    <source>
        <dbReference type="Proteomes" id="UP000283765"/>
    </source>
</evidence>
<evidence type="ECO:0000313" key="6">
    <source>
        <dbReference type="Proteomes" id="UP000245905"/>
    </source>
</evidence>
<dbReference type="Proteomes" id="UP000260642">
    <property type="component" value="Unassembled WGS sequence"/>
</dbReference>
<dbReference type="EMBL" id="QRXR01000007">
    <property type="protein sequence ID" value="RGU26467.1"/>
    <property type="molecule type" value="Genomic_DNA"/>
</dbReference>
<evidence type="ECO:0000256" key="1">
    <source>
        <dbReference type="SAM" id="Phobius"/>
    </source>
</evidence>
<proteinExistence type="predicted"/>
<evidence type="ECO:0000313" key="5">
    <source>
        <dbReference type="EMBL" id="RGU26467.1"/>
    </source>
</evidence>
<evidence type="ECO:0000313" key="8">
    <source>
        <dbReference type="Proteomes" id="UP000260717"/>
    </source>
</evidence>
<feature type="transmembrane region" description="Helical" evidence="1">
    <location>
        <begin position="37"/>
        <end position="58"/>
    </location>
</feature>
<dbReference type="Proteomes" id="UP000283765">
    <property type="component" value="Unassembled WGS sequence"/>
</dbReference>
<evidence type="ECO:0000313" key="3">
    <source>
        <dbReference type="EMBL" id="RGI67129.1"/>
    </source>
</evidence>
<keyword evidence="1" id="KW-0812">Transmembrane</keyword>
<dbReference type="EMBL" id="JRFS01000004">
    <property type="protein sequence ID" value="PWE84476.1"/>
    <property type="molecule type" value="Genomic_DNA"/>
</dbReference>
<protein>
    <submittedName>
        <fullName evidence="2">Uncharacterized protein</fullName>
    </submittedName>
</protein>
<dbReference type="AlphaFoldDB" id="A0A2U2EIX4"/>
<comment type="caution">
    <text evidence="2">The sequence shown here is derived from an EMBL/GenBank/DDBJ whole genome shotgun (WGS) entry which is preliminary data.</text>
</comment>
<name>A0A2U2EIX4_9FIRM</name>
<evidence type="ECO:0000313" key="2">
    <source>
        <dbReference type="EMBL" id="PWE84476.1"/>
    </source>
</evidence>
<reference evidence="7 8" key="2">
    <citation type="submission" date="2018-08" db="EMBL/GenBank/DDBJ databases">
        <title>A genome reference for cultivated species of the human gut microbiota.</title>
        <authorList>
            <person name="Zou Y."/>
            <person name="Xue W."/>
            <person name="Luo G."/>
        </authorList>
    </citation>
    <scope>NUCLEOTIDE SEQUENCE [LARGE SCALE GENOMIC DNA]</scope>
    <source>
        <strain evidence="5 9">AF17-27</strain>
        <strain evidence="4 8">OM08-12AT</strain>
        <strain evidence="3 7">TM10-3</strain>
    </source>
</reference>
<organism evidence="2 6">
    <name type="scientific">Agathobacter rectalis</name>
    <dbReference type="NCBI Taxonomy" id="39491"/>
    <lineage>
        <taxon>Bacteria</taxon>
        <taxon>Bacillati</taxon>
        <taxon>Bacillota</taxon>
        <taxon>Clostridia</taxon>
        <taxon>Lachnospirales</taxon>
        <taxon>Lachnospiraceae</taxon>
        <taxon>Agathobacter</taxon>
    </lineage>
</organism>
<feature type="transmembrane region" description="Helical" evidence="1">
    <location>
        <begin position="6"/>
        <end position="25"/>
    </location>
</feature>
<reference evidence="2 6" key="1">
    <citation type="submission" date="2014-09" db="EMBL/GenBank/DDBJ databases">
        <title>Butyrate-producing bacteria isolated from human gut.</title>
        <authorList>
            <person name="Zhang Q."/>
            <person name="Zhao L."/>
        </authorList>
    </citation>
    <scope>NUCLEOTIDE SEQUENCE [LARGE SCALE GENOMIC DNA]</scope>
    <source>
        <strain evidence="2 6">R22</strain>
    </source>
</reference>
<keyword evidence="1" id="KW-1133">Transmembrane helix</keyword>
<keyword evidence="1" id="KW-0472">Membrane</keyword>
<dbReference type="EMBL" id="QSOB01000014">
    <property type="protein sequence ID" value="RGI67129.1"/>
    <property type="molecule type" value="Genomic_DNA"/>
</dbReference>